<organism evidence="3 4">
    <name type="scientific">Haematococcus lacustris</name>
    <name type="common">Green alga</name>
    <name type="synonym">Haematococcus pluvialis</name>
    <dbReference type="NCBI Taxonomy" id="44745"/>
    <lineage>
        <taxon>Eukaryota</taxon>
        <taxon>Viridiplantae</taxon>
        <taxon>Chlorophyta</taxon>
        <taxon>core chlorophytes</taxon>
        <taxon>Chlorophyceae</taxon>
        <taxon>CS clade</taxon>
        <taxon>Chlamydomonadales</taxon>
        <taxon>Haematococcaceae</taxon>
        <taxon>Haematococcus</taxon>
    </lineage>
</organism>
<dbReference type="InterPro" id="IPR016159">
    <property type="entry name" value="Cullin_repeat-like_dom_sf"/>
</dbReference>
<dbReference type="Gene3D" id="1.10.10.10">
    <property type="entry name" value="Winged helix-like DNA-binding domain superfamily/Winged helix DNA-binding domain"/>
    <property type="match status" value="1"/>
</dbReference>
<sequence length="261" mass="29909">MVRVLNKEPKGKDVGDDDVFHFNTAFTQPLFRIKINAIQMKETEEENKKTNDQVMQDRQYQIDAALVRIMKTRKTLSHKLLIAEALQQLKFPLKALDLKKRIESLIDREYLARDATDANVSQGECEGVGGGGEFERAKPELPANFEEETWSKLRQAVQAINAKQAVSCSLEELYAAVQDMCMHKMADKLYQRLQQELEAQQQVFLDFYMHKYSGRRLQWYNSLGACVLRAAFPKGTKELSVSLFQAVVLCMFNDADALSFQ</sequence>
<dbReference type="InterPro" id="IPR036317">
    <property type="entry name" value="Cullin_homology_sf"/>
</dbReference>
<dbReference type="EMBL" id="BLLF01004981">
    <property type="protein sequence ID" value="GFH30551.1"/>
    <property type="molecule type" value="Genomic_DNA"/>
</dbReference>
<dbReference type="Pfam" id="PF26557">
    <property type="entry name" value="Cullin_AB"/>
    <property type="match status" value="1"/>
</dbReference>
<protein>
    <submittedName>
        <fullName evidence="3">CULLIN_2 domain-containing protein</fullName>
    </submittedName>
</protein>
<dbReference type="Gene3D" id="3.30.230.130">
    <property type="entry name" value="Cullin, Chain C, Domain 2"/>
    <property type="match status" value="1"/>
</dbReference>
<dbReference type="InterPro" id="IPR036388">
    <property type="entry name" value="WH-like_DNA-bd_sf"/>
</dbReference>
<dbReference type="InterPro" id="IPR045093">
    <property type="entry name" value="Cullin"/>
</dbReference>
<feature type="non-terminal residue" evidence="3">
    <location>
        <position position="261"/>
    </location>
</feature>
<evidence type="ECO:0000259" key="2">
    <source>
        <dbReference type="PROSITE" id="PS50069"/>
    </source>
</evidence>
<evidence type="ECO:0000313" key="3">
    <source>
        <dbReference type="EMBL" id="GFH30551.1"/>
    </source>
</evidence>
<dbReference type="InterPro" id="IPR016158">
    <property type="entry name" value="Cullin_homology"/>
</dbReference>
<dbReference type="InterPro" id="IPR036390">
    <property type="entry name" value="WH_DNA-bd_sf"/>
</dbReference>
<name>A0A6A0AE52_HAELA</name>
<proteinExistence type="inferred from homology"/>
<evidence type="ECO:0000313" key="4">
    <source>
        <dbReference type="Proteomes" id="UP000485058"/>
    </source>
</evidence>
<dbReference type="SUPFAM" id="SSF74788">
    <property type="entry name" value="Cullin repeat-like"/>
    <property type="match status" value="1"/>
</dbReference>
<dbReference type="Proteomes" id="UP000485058">
    <property type="component" value="Unassembled WGS sequence"/>
</dbReference>
<evidence type="ECO:0000256" key="1">
    <source>
        <dbReference type="PROSITE-ProRule" id="PRU00330"/>
    </source>
</evidence>
<dbReference type="Pfam" id="PF10557">
    <property type="entry name" value="Cullin_Nedd8"/>
    <property type="match status" value="1"/>
</dbReference>
<comment type="caution">
    <text evidence="3">The sequence shown here is derived from an EMBL/GenBank/DDBJ whole genome shotgun (WGS) entry which is preliminary data.</text>
</comment>
<dbReference type="GO" id="GO:0031625">
    <property type="term" value="F:ubiquitin protein ligase binding"/>
    <property type="evidence" value="ECO:0007669"/>
    <property type="project" value="InterPro"/>
</dbReference>
<dbReference type="SUPFAM" id="SSF46785">
    <property type="entry name" value="Winged helix' DNA-binding domain"/>
    <property type="match status" value="1"/>
</dbReference>
<keyword evidence="4" id="KW-1185">Reference proteome</keyword>
<dbReference type="GO" id="GO:0006511">
    <property type="term" value="P:ubiquitin-dependent protein catabolic process"/>
    <property type="evidence" value="ECO:0007669"/>
    <property type="project" value="InterPro"/>
</dbReference>
<comment type="similarity">
    <text evidence="1">Belongs to the cullin family.</text>
</comment>
<dbReference type="InterPro" id="IPR059120">
    <property type="entry name" value="Cullin-like_AB"/>
</dbReference>
<dbReference type="PROSITE" id="PS50069">
    <property type="entry name" value="CULLIN_2"/>
    <property type="match status" value="1"/>
</dbReference>
<feature type="domain" description="Cullin family profile" evidence="2">
    <location>
        <begin position="42"/>
        <end position="261"/>
    </location>
</feature>
<dbReference type="AlphaFoldDB" id="A0A6A0AE52"/>
<gene>
    <name evidence="3" type="ORF">HaLaN_29427</name>
</gene>
<feature type="non-terminal residue" evidence="3">
    <location>
        <position position="1"/>
    </location>
</feature>
<reference evidence="3 4" key="1">
    <citation type="submission" date="2020-02" db="EMBL/GenBank/DDBJ databases">
        <title>Draft genome sequence of Haematococcus lacustris strain NIES-144.</title>
        <authorList>
            <person name="Morimoto D."/>
            <person name="Nakagawa S."/>
            <person name="Yoshida T."/>
            <person name="Sawayama S."/>
        </authorList>
    </citation>
    <scope>NUCLEOTIDE SEQUENCE [LARGE SCALE GENOMIC DNA]</scope>
    <source>
        <strain evidence="3 4">NIES-144</strain>
    </source>
</reference>
<dbReference type="PANTHER" id="PTHR11932">
    <property type="entry name" value="CULLIN"/>
    <property type="match status" value="1"/>
</dbReference>
<dbReference type="InterPro" id="IPR019559">
    <property type="entry name" value="Cullin_neddylation_domain"/>
</dbReference>
<accession>A0A6A0AE52</accession>
<dbReference type="FunFam" id="1.10.10.10:FF:000050">
    <property type="entry name" value="Cullin 4B"/>
    <property type="match status" value="1"/>
</dbReference>
<dbReference type="SUPFAM" id="SSF75632">
    <property type="entry name" value="Cullin homology domain"/>
    <property type="match status" value="2"/>
</dbReference>
<dbReference type="SMART" id="SM00884">
    <property type="entry name" value="Cullin_Nedd8"/>
    <property type="match status" value="1"/>
</dbReference>